<keyword evidence="10" id="KW-0963">Cytoplasm</keyword>
<evidence type="ECO:0000256" key="5">
    <source>
        <dbReference type="ARBA" id="ARBA00022430"/>
    </source>
</evidence>
<dbReference type="RefSeq" id="WP_133795299.1">
    <property type="nucleotide sequence ID" value="NZ_SOCA01000003.1"/>
</dbReference>
<keyword evidence="5 10" id="KW-0432">Leucine biosynthesis</keyword>
<comment type="cofactor">
    <cofactor evidence="10">
        <name>Mg(2+)</name>
        <dbReference type="ChEBI" id="CHEBI:18420"/>
    </cofactor>
</comment>
<dbReference type="GO" id="GO:0005737">
    <property type="term" value="C:cytoplasm"/>
    <property type="evidence" value="ECO:0007669"/>
    <property type="project" value="UniProtKB-SubCell"/>
</dbReference>
<dbReference type="AlphaFoldDB" id="A0A4V3FFM5"/>
<dbReference type="InterPro" id="IPR013785">
    <property type="entry name" value="Aldolase_TIM"/>
</dbReference>
<feature type="binding site" evidence="10">
    <location>
        <position position="248"/>
    </location>
    <ligand>
        <name>Mg(2+)</name>
        <dbReference type="ChEBI" id="CHEBI:18420"/>
    </ligand>
</feature>
<accession>A0A4V3FFM5</accession>
<dbReference type="UniPathway" id="UPA00048">
    <property type="reaction ID" value="UER00070"/>
</dbReference>
<keyword evidence="8 10" id="KW-0479">Metal-binding</keyword>
<dbReference type="PROSITE" id="PS00816">
    <property type="entry name" value="AIPM_HOMOCIT_SYNTH_2"/>
    <property type="match status" value="1"/>
</dbReference>
<dbReference type="GO" id="GO:0009098">
    <property type="term" value="P:L-leucine biosynthetic process"/>
    <property type="evidence" value="ECO:0007669"/>
    <property type="project" value="UniProtKB-UniRule"/>
</dbReference>
<dbReference type="NCBIfam" id="TIGR00970">
    <property type="entry name" value="leuA_yeast"/>
    <property type="match status" value="1"/>
</dbReference>
<comment type="pathway">
    <text evidence="2 10">Amino-acid biosynthesis; L-leucine biosynthesis; L-leucine from 3-methyl-2-oxobutanoate: step 1/4.</text>
</comment>
<dbReference type="PROSITE" id="PS50991">
    <property type="entry name" value="PYR_CT"/>
    <property type="match status" value="1"/>
</dbReference>
<sequence length="554" mass="61339">MLKNPSSKYQPFPLISLPNRQWPTRHLSQAPLWCSVDLRDGNQALAVPMNVSQKLEMFDALVKCGFKEIEVGFPSASNTEFAFNRRLIEENRIPEDVTIQCLVQAREDLIEKTVESLMGAKKVVIHMYNSTSPAQRKYVFGKTKEEIIAIAVKGAQMIKDRLHRLEETGTQVTLQYSPESFSATEVEFAKEISEAVMDVWQPTPQKRMILNLPDTVEVAMPNVYADQIEWICTNIKNRESLIISLHTHNDRGTGTAATELGLLAGADRVEGTLFGNGERTGNLDIVQVAMNLYMHGIAPGLDFSDMSGLIHMYERTTGMTVPPRQPYAGELVFTAFSGSHQDAIKKGLTGYDEHKSIWDVPYLTIDPNDIGREYREVIRVNSQSGKGGVAYLLESEFGIELPKDMQREFGPIANDLVDTLGREVTATELRNMFWNEYIERETPYALHHFHADGVDGVFTCRSSMIKEGQEIAVTGTGNGPIAAFVQGLILDGGAPIFEIANFREQSLSSGSEASALAYIQIKLPDGKTVWGAGVDTNIELASIKAVTSAVNRSA</sequence>
<dbReference type="OrthoDB" id="9804858at2"/>
<dbReference type="SUPFAM" id="SSF51569">
    <property type="entry name" value="Aldolase"/>
    <property type="match status" value="1"/>
</dbReference>
<dbReference type="SUPFAM" id="SSF89000">
    <property type="entry name" value="post-HMGL domain-like"/>
    <property type="match status" value="1"/>
</dbReference>
<dbReference type="Proteomes" id="UP000295662">
    <property type="component" value="Unassembled WGS sequence"/>
</dbReference>
<feature type="region of interest" description="Regulatory domain" evidence="10">
    <location>
        <begin position="440"/>
        <end position="554"/>
    </location>
</feature>
<dbReference type="Gene3D" id="3.20.20.70">
    <property type="entry name" value="Aldolase class I"/>
    <property type="match status" value="1"/>
</dbReference>
<feature type="domain" description="Pyruvate carboxyltransferase" evidence="11">
    <location>
        <begin position="31"/>
        <end position="307"/>
    </location>
</feature>
<dbReference type="Gene3D" id="3.30.160.270">
    <property type="match status" value="1"/>
</dbReference>
<comment type="catalytic activity">
    <reaction evidence="1 10">
        <text>3-methyl-2-oxobutanoate + acetyl-CoA + H2O = (2S)-2-isopropylmalate + CoA + H(+)</text>
        <dbReference type="Rhea" id="RHEA:21524"/>
        <dbReference type="ChEBI" id="CHEBI:1178"/>
        <dbReference type="ChEBI" id="CHEBI:11851"/>
        <dbReference type="ChEBI" id="CHEBI:15377"/>
        <dbReference type="ChEBI" id="CHEBI:15378"/>
        <dbReference type="ChEBI" id="CHEBI:57287"/>
        <dbReference type="ChEBI" id="CHEBI:57288"/>
        <dbReference type="EC" id="2.3.3.13"/>
    </reaction>
</comment>
<evidence type="ECO:0000256" key="8">
    <source>
        <dbReference type="ARBA" id="ARBA00022723"/>
    </source>
</evidence>
<dbReference type="CDD" id="cd07942">
    <property type="entry name" value="DRE_TIM_LeuA"/>
    <property type="match status" value="1"/>
</dbReference>
<dbReference type="InterPro" id="IPR005668">
    <property type="entry name" value="IPM_Synthase"/>
</dbReference>
<evidence type="ECO:0000256" key="3">
    <source>
        <dbReference type="ARBA" id="ARBA00009767"/>
    </source>
</evidence>
<organism evidence="12 13">
    <name type="scientific">Prosthecobacter fusiformis</name>
    <dbReference type="NCBI Taxonomy" id="48464"/>
    <lineage>
        <taxon>Bacteria</taxon>
        <taxon>Pseudomonadati</taxon>
        <taxon>Verrucomicrobiota</taxon>
        <taxon>Verrucomicrobiia</taxon>
        <taxon>Verrucomicrobiales</taxon>
        <taxon>Verrucomicrobiaceae</taxon>
        <taxon>Prosthecobacter</taxon>
    </lineage>
</organism>
<dbReference type="GO" id="GO:0003985">
    <property type="term" value="F:acetyl-CoA C-acetyltransferase activity"/>
    <property type="evidence" value="ECO:0007669"/>
    <property type="project" value="UniProtKB-UniRule"/>
</dbReference>
<name>A0A4V3FFM5_9BACT</name>
<comment type="function">
    <text evidence="10">Catalyzes the condensation of the acetyl group of acetyl-CoA with 3-methyl-2-oxobutanoate (2-ketoisovalerate) to form 3-carboxy-3-hydroxy-4-methylpentanoate (2-isopropylmalate).</text>
</comment>
<keyword evidence="7 10" id="KW-0808">Transferase</keyword>
<evidence type="ECO:0000256" key="7">
    <source>
        <dbReference type="ARBA" id="ARBA00022679"/>
    </source>
</evidence>
<proteinExistence type="inferred from homology"/>
<comment type="subunit">
    <text evidence="10">Homodimer.</text>
</comment>
<dbReference type="SMART" id="SM00917">
    <property type="entry name" value="LeuA_dimer"/>
    <property type="match status" value="1"/>
</dbReference>
<feature type="binding site" evidence="10">
    <location>
        <position position="40"/>
    </location>
    <ligand>
        <name>Mg(2+)</name>
        <dbReference type="ChEBI" id="CHEBI:18420"/>
    </ligand>
</feature>
<evidence type="ECO:0000256" key="9">
    <source>
        <dbReference type="ARBA" id="ARBA00023304"/>
    </source>
</evidence>
<dbReference type="EC" id="2.3.3.13" evidence="4 10"/>
<feature type="binding site" evidence="10">
    <location>
        <position position="282"/>
    </location>
    <ligand>
        <name>Mg(2+)</name>
        <dbReference type="ChEBI" id="CHEBI:18420"/>
    </ligand>
</feature>
<dbReference type="InterPro" id="IPR013709">
    <property type="entry name" value="2-isopropylmalate_synth_dimer"/>
</dbReference>
<dbReference type="InterPro" id="IPR054692">
    <property type="entry name" value="LeuA-like_post-cat"/>
</dbReference>
<evidence type="ECO:0000313" key="13">
    <source>
        <dbReference type="Proteomes" id="UP000295662"/>
    </source>
</evidence>
<comment type="subcellular location">
    <subcellularLocation>
        <location evidence="10">Cytoplasm</location>
    </subcellularLocation>
</comment>
<dbReference type="PROSITE" id="PS00815">
    <property type="entry name" value="AIPM_HOMOCIT_SYNTH_1"/>
    <property type="match status" value="1"/>
</dbReference>
<evidence type="ECO:0000313" key="12">
    <source>
        <dbReference type="EMBL" id="TDU71113.1"/>
    </source>
</evidence>
<reference evidence="12 13" key="1">
    <citation type="submission" date="2019-03" db="EMBL/GenBank/DDBJ databases">
        <title>Genomic Encyclopedia of Archaeal and Bacterial Type Strains, Phase II (KMG-II): from individual species to whole genera.</title>
        <authorList>
            <person name="Goeker M."/>
        </authorList>
    </citation>
    <scope>NUCLEOTIDE SEQUENCE [LARGE SCALE GENOMIC DNA]</scope>
    <source>
        <strain evidence="12 13">ATCC 25309</strain>
    </source>
</reference>
<evidence type="ECO:0000256" key="10">
    <source>
        <dbReference type="HAMAP-Rule" id="MF_00572"/>
    </source>
</evidence>
<comment type="caution">
    <text evidence="12">The sequence shown here is derived from an EMBL/GenBank/DDBJ whole genome shotgun (WGS) entry which is preliminary data.</text>
</comment>
<keyword evidence="6 10" id="KW-0028">Amino-acid biosynthesis</keyword>
<dbReference type="NCBIfam" id="NF002991">
    <property type="entry name" value="PRK03739.1"/>
    <property type="match status" value="1"/>
</dbReference>
<evidence type="ECO:0000256" key="1">
    <source>
        <dbReference type="ARBA" id="ARBA00000064"/>
    </source>
</evidence>
<dbReference type="PANTHER" id="PTHR46911:SF1">
    <property type="entry name" value="2-ISOPROPYLMALATE SYNTHASE"/>
    <property type="match status" value="1"/>
</dbReference>
<dbReference type="PANTHER" id="PTHR46911">
    <property type="match status" value="1"/>
</dbReference>
<dbReference type="InterPro" id="IPR002034">
    <property type="entry name" value="AIPM/Hcit_synth_CS"/>
</dbReference>
<keyword evidence="10" id="KW-0460">Magnesium</keyword>
<dbReference type="SUPFAM" id="SSF110921">
    <property type="entry name" value="2-isopropylmalate synthase LeuA, allosteric (dimerisation) domain"/>
    <property type="match status" value="1"/>
</dbReference>
<evidence type="ECO:0000259" key="11">
    <source>
        <dbReference type="PROSITE" id="PS50991"/>
    </source>
</evidence>
<gene>
    <name evidence="10" type="primary">leuA</name>
    <name evidence="12" type="ORF">EI77_02231</name>
</gene>
<evidence type="ECO:0000256" key="4">
    <source>
        <dbReference type="ARBA" id="ARBA00012973"/>
    </source>
</evidence>
<dbReference type="InterPro" id="IPR039371">
    <property type="entry name" value="LeuA_N_DRE-TIM"/>
</dbReference>
<dbReference type="InterPro" id="IPR036230">
    <property type="entry name" value="LeuA_allosteric_dom_sf"/>
</dbReference>
<dbReference type="GO" id="GO:0003852">
    <property type="term" value="F:2-isopropylmalate synthase activity"/>
    <property type="evidence" value="ECO:0007669"/>
    <property type="project" value="UniProtKB-UniRule"/>
</dbReference>
<dbReference type="Pfam" id="PF00682">
    <property type="entry name" value="HMGL-like"/>
    <property type="match status" value="1"/>
</dbReference>
<dbReference type="Pfam" id="PF08502">
    <property type="entry name" value="LeuA_dimer"/>
    <property type="match status" value="1"/>
</dbReference>
<evidence type="ECO:0000256" key="6">
    <source>
        <dbReference type="ARBA" id="ARBA00022605"/>
    </source>
</evidence>
<dbReference type="HAMAP" id="MF_00572">
    <property type="entry name" value="LeuA_type2"/>
    <property type="match status" value="1"/>
</dbReference>
<keyword evidence="9 10" id="KW-0100">Branched-chain amino acid biosynthesis</keyword>
<dbReference type="EMBL" id="SOCA01000003">
    <property type="protein sequence ID" value="TDU71113.1"/>
    <property type="molecule type" value="Genomic_DNA"/>
</dbReference>
<feature type="binding site" evidence="10">
    <location>
        <position position="246"/>
    </location>
    <ligand>
        <name>Mg(2+)</name>
        <dbReference type="ChEBI" id="CHEBI:18420"/>
    </ligand>
</feature>
<dbReference type="Pfam" id="PF22615">
    <property type="entry name" value="IPMS_D2"/>
    <property type="match status" value="1"/>
</dbReference>
<dbReference type="InterPro" id="IPR000891">
    <property type="entry name" value="PYR_CT"/>
</dbReference>
<dbReference type="GO" id="GO:0000287">
    <property type="term" value="F:magnesium ion binding"/>
    <property type="evidence" value="ECO:0007669"/>
    <property type="project" value="UniProtKB-UniRule"/>
</dbReference>
<protein>
    <recommendedName>
        <fullName evidence="4 10">2-isopropylmalate synthase</fullName>
        <ecNumber evidence="4 10">2.3.3.13</ecNumber>
    </recommendedName>
    <alternativeName>
        <fullName evidence="10">Alpha-IPM synthase</fullName>
    </alternativeName>
    <alternativeName>
        <fullName evidence="10">Alpha-isopropylmalate synthase</fullName>
    </alternativeName>
</protein>
<evidence type="ECO:0000256" key="2">
    <source>
        <dbReference type="ARBA" id="ARBA00004689"/>
    </source>
</evidence>
<comment type="similarity">
    <text evidence="3 10">Belongs to the alpha-IPM synthase/homocitrate synthase family. LeuA type 2 subfamily.</text>
</comment>
<keyword evidence="13" id="KW-1185">Reference proteome</keyword>